<evidence type="ECO:0000313" key="2">
    <source>
        <dbReference type="EMBL" id="MBW0519264.1"/>
    </source>
</evidence>
<gene>
    <name evidence="2" type="ORF">O181_058979</name>
</gene>
<keyword evidence="3" id="KW-1185">Reference proteome</keyword>
<sequence>MSPVHLRNLGFQRNQPEDRGGLSRTRRPGGGHLGDSGGWKEIDRNNTHSATPISIQKRHLKPEDWKDMDQCLQLHQLLKDLFQWSIDNKRFNLASHWSELGASCQKIFPKETVQTPGGEGKQGKGESSHFPSYSRTTDPDRAYSDSFRIASSRPKQISSGFTPFRNQKASGQESPFFTIPGSFQEETRTQGQKQDLFQLKAERLRPNDPGAVGIGEKSTQEQEIAVHTSRISIPINRNITPTWIENNVDTSESNLKSVAMWLQISQFAEKTQKQFAEVKASHERMKTLTASIDKIDKTVQEEHSQLRKSSEETM</sequence>
<evidence type="ECO:0000313" key="3">
    <source>
        <dbReference type="Proteomes" id="UP000765509"/>
    </source>
</evidence>
<reference evidence="2" key="1">
    <citation type="submission" date="2021-03" db="EMBL/GenBank/DDBJ databases">
        <title>Draft genome sequence of rust myrtle Austropuccinia psidii MF-1, a brazilian biotype.</title>
        <authorList>
            <person name="Quecine M.C."/>
            <person name="Pachon D.M.R."/>
            <person name="Bonatelli M.L."/>
            <person name="Correr F.H."/>
            <person name="Franceschini L.M."/>
            <person name="Leite T.F."/>
            <person name="Margarido G.R.A."/>
            <person name="Almeida C.A."/>
            <person name="Ferrarezi J.A."/>
            <person name="Labate C.A."/>
        </authorList>
    </citation>
    <scope>NUCLEOTIDE SEQUENCE</scope>
    <source>
        <strain evidence="2">MF-1</strain>
    </source>
</reference>
<evidence type="ECO:0000256" key="1">
    <source>
        <dbReference type="SAM" id="MobiDB-lite"/>
    </source>
</evidence>
<comment type="caution">
    <text evidence="2">The sequence shown here is derived from an EMBL/GenBank/DDBJ whole genome shotgun (WGS) entry which is preliminary data.</text>
</comment>
<name>A0A9Q3HY67_9BASI</name>
<organism evidence="2 3">
    <name type="scientific">Austropuccinia psidii MF-1</name>
    <dbReference type="NCBI Taxonomy" id="1389203"/>
    <lineage>
        <taxon>Eukaryota</taxon>
        <taxon>Fungi</taxon>
        <taxon>Dikarya</taxon>
        <taxon>Basidiomycota</taxon>
        <taxon>Pucciniomycotina</taxon>
        <taxon>Pucciniomycetes</taxon>
        <taxon>Pucciniales</taxon>
        <taxon>Sphaerophragmiaceae</taxon>
        <taxon>Austropuccinia</taxon>
    </lineage>
</organism>
<proteinExistence type="predicted"/>
<feature type="region of interest" description="Disordered" evidence="1">
    <location>
        <begin position="111"/>
        <end position="142"/>
    </location>
</feature>
<dbReference type="Proteomes" id="UP000765509">
    <property type="component" value="Unassembled WGS sequence"/>
</dbReference>
<feature type="region of interest" description="Disordered" evidence="1">
    <location>
        <begin position="1"/>
        <end position="50"/>
    </location>
</feature>
<dbReference type="AlphaFoldDB" id="A0A9Q3HY67"/>
<protein>
    <submittedName>
        <fullName evidence="2">Uncharacterized protein</fullName>
    </submittedName>
</protein>
<dbReference type="EMBL" id="AVOT02027267">
    <property type="protein sequence ID" value="MBW0519264.1"/>
    <property type="molecule type" value="Genomic_DNA"/>
</dbReference>
<accession>A0A9Q3HY67</accession>